<accession>A0A6P8Z7I8</accession>
<keyword evidence="4" id="KW-0812">Transmembrane</keyword>
<feature type="compositionally biased region" description="Polar residues" evidence="3">
    <location>
        <begin position="9"/>
        <end position="21"/>
    </location>
</feature>
<dbReference type="SUPFAM" id="SSF56854">
    <property type="entry name" value="Bcl-2 inhibitors of programmed cell death"/>
    <property type="match status" value="1"/>
</dbReference>
<keyword evidence="4" id="KW-0472">Membrane</keyword>
<evidence type="ECO:0000256" key="2">
    <source>
        <dbReference type="ARBA" id="ARBA00022703"/>
    </source>
</evidence>
<reference evidence="7" key="1">
    <citation type="submission" date="2025-08" db="UniProtKB">
        <authorList>
            <consortium name="RefSeq"/>
        </authorList>
    </citation>
    <scope>IDENTIFICATION</scope>
    <source>
        <tissue evidence="7">Total insect</tissue>
    </source>
</reference>
<dbReference type="GO" id="GO:0008630">
    <property type="term" value="P:intrinsic apoptotic signaling pathway in response to DNA damage"/>
    <property type="evidence" value="ECO:0007669"/>
    <property type="project" value="TreeGrafter"/>
</dbReference>
<evidence type="ECO:0000256" key="3">
    <source>
        <dbReference type="SAM" id="MobiDB-lite"/>
    </source>
</evidence>
<dbReference type="KEGG" id="tpal:117648156"/>
<feature type="region of interest" description="Disordered" evidence="3">
    <location>
        <begin position="1"/>
        <end position="28"/>
    </location>
</feature>
<evidence type="ECO:0000313" key="6">
    <source>
        <dbReference type="Proteomes" id="UP000515158"/>
    </source>
</evidence>
<evidence type="ECO:0000313" key="7">
    <source>
        <dbReference type="RefSeq" id="XP_034246300.1"/>
    </source>
</evidence>
<name>A0A6P8Z7I8_THRPL</name>
<keyword evidence="4" id="KW-1133">Transmembrane helix</keyword>
<dbReference type="GO" id="GO:0005741">
    <property type="term" value="C:mitochondrial outer membrane"/>
    <property type="evidence" value="ECO:0007669"/>
    <property type="project" value="TreeGrafter"/>
</dbReference>
<dbReference type="AlphaFoldDB" id="A0A6P8Z7I8"/>
<evidence type="ECO:0000256" key="4">
    <source>
        <dbReference type="SAM" id="Phobius"/>
    </source>
</evidence>
<dbReference type="OrthoDB" id="6080198at2759"/>
<dbReference type="Pfam" id="PF00452">
    <property type="entry name" value="Bcl-2"/>
    <property type="match status" value="1"/>
</dbReference>
<dbReference type="InParanoid" id="A0A6P8Z7I8"/>
<proteinExistence type="inferred from homology"/>
<dbReference type="InterPro" id="IPR036834">
    <property type="entry name" value="Bcl-2-like_sf"/>
</dbReference>
<keyword evidence="6" id="KW-1185">Reference proteome</keyword>
<dbReference type="GO" id="GO:0097192">
    <property type="term" value="P:extrinsic apoptotic signaling pathway in absence of ligand"/>
    <property type="evidence" value="ECO:0007669"/>
    <property type="project" value="TreeGrafter"/>
</dbReference>
<dbReference type="Gene3D" id="1.10.437.10">
    <property type="entry name" value="Blc2-like"/>
    <property type="match status" value="1"/>
</dbReference>
<dbReference type="GeneID" id="117648156"/>
<gene>
    <name evidence="7" type="primary">LOC117648156</name>
</gene>
<evidence type="ECO:0000256" key="1">
    <source>
        <dbReference type="ARBA" id="ARBA00009458"/>
    </source>
</evidence>
<dbReference type="InterPro" id="IPR002475">
    <property type="entry name" value="Bcl2-like"/>
</dbReference>
<comment type="similarity">
    <text evidence="1">Belongs to the Bcl-2 family.</text>
</comment>
<dbReference type="RefSeq" id="XP_034246300.1">
    <property type="nucleotide sequence ID" value="XM_034390409.1"/>
</dbReference>
<dbReference type="Proteomes" id="UP000515158">
    <property type="component" value="Unplaced"/>
</dbReference>
<dbReference type="PANTHER" id="PTHR11256">
    <property type="entry name" value="BCL-2 RELATED"/>
    <property type="match status" value="1"/>
</dbReference>
<dbReference type="GO" id="GO:0001836">
    <property type="term" value="P:release of cytochrome c from mitochondria"/>
    <property type="evidence" value="ECO:0007669"/>
    <property type="project" value="TreeGrafter"/>
</dbReference>
<feature type="domain" description="Bcl-2 Bcl-2 homology region 1-3" evidence="5">
    <location>
        <begin position="206"/>
        <end position="285"/>
    </location>
</feature>
<dbReference type="PANTHER" id="PTHR11256:SF21">
    <property type="entry name" value="BCL-2 BCL-2 HOMOLOGY REGION 1-3 DOMAIN-CONTAINING PROTEIN"/>
    <property type="match status" value="1"/>
</dbReference>
<feature type="transmembrane region" description="Helical" evidence="4">
    <location>
        <begin position="296"/>
        <end position="317"/>
    </location>
</feature>
<sequence length="320" mass="35629">MVKPEYPNQGFNQPASFSHSGADSGEADIRYEQHREEAGYTPNNSLTYSNDDNVFLSSGSHALTFQSYNRSLSCPVPNTVPRERISSLPNPEENVPLEPSTRRRGSAPVSYNSCGVANSSRAEVSDALPPQLLDIAAKGQELFWFVFNEVVKADGVTASGSPSVLTILPHRMEVLNERGRCGGRTLQQIAESFFHSPQRHSVWNHASSIDIQSLDYNSFSLILLGLFQEGGITQTRVLVLIFFCVDIAHRALRENLMRDFQKLVEWTSRFITEQLSAWVLQHGGWAAVLQESVDQAYRVAVVGLCLLTALAVSFWLVRNR</sequence>
<keyword evidence="2" id="KW-0053">Apoptosis</keyword>
<dbReference type="GO" id="GO:0042981">
    <property type="term" value="P:regulation of apoptotic process"/>
    <property type="evidence" value="ECO:0007669"/>
    <property type="project" value="InterPro"/>
</dbReference>
<dbReference type="InterPro" id="IPR026298">
    <property type="entry name" value="Bcl-2_fam"/>
</dbReference>
<dbReference type="GO" id="GO:0051400">
    <property type="term" value="F:BH domain binding"/>
    <property type="evidence" value="ECO:0007669"/>
    <property type="project" value="TreeGrafter"/>
</dbReference>
<evidence type="ECO:0000259" key="5">
    <source>
        <dbReference type="Pfam" id="PF00452"/>
    </source>
</evidence>
<dbReference type="InterPro" id="IPR046371">
    <property type="entry name" value="Bcl-2_BH1-3"/>
</dbReference>
<feature type="region of interest" description="Disordered" evidence="3">
    <location>
        <begin position="80"/>
        <end position="109"/>
    </location>
</feature>
<feature type="compositionally biased region" description="Low complexity" evidence="3">
    <location>
        <begin position="88"/>
        <end position="99"/>
    </location>
</feature>
<dbReference type="PROSITE" id="PS50062">
    <property type="entry name" value="BCL2_FAMILY"/>
    <property type="match status" value="1"/>
</dbReference>
<organism evidence="7">
    <name type="scientific">Thrips palmi</name>
    <name type="common">Melon thrips</name>
    <dbReference type="NCBI Taxonomy" id="161013"/>
    <lineage>
        <taxon>Eukaryota</taxon>
        <taxon>Metazoa</taxon>
        <taxon>Ecdysozoa</taxon>
        <taxon>Arthropoda</taxon>
        <taxon>Hexapoda</taxon>
        <taxon>Insecta</taxon>
        <taxon>Pterygota</taxon>
        <taxon>Neoptera</taxon>
        <taxon>Paraneoptera</taxon>
        <taxon>Thysanoptera</taxon>
        <taxon>Terebrantia</taxon>
        <taxon>Thripoidea</taxon>
        <taxon>Thripidae</taxon>
        <taxon>Thrips</taxon>
    </lineage>
</organism>
<protein>
    <submittedName>
        <fullName evidence="7">Uncharacterized protein LOC117648156</fullName>
    </submittedName>
</protein>